<evidence type="ECO:0008006" key="3">
    <source>
        <dbReference type="Google" id="ProtNLM"/>
    </source>
</evidence>
<dbReference type="Proteomes" id="UP000593626">
    <property type="component" value="Chromosome"/>
</dbReference>
<reference evidence="1 2" key="1">
    <citation type="submission" date="2019-07" db="EMBL/GenBank/DDBJ databases">
        <title>Genome sequence of 2 isolates from Red Sea Mangroves.</title>
        <authorList>
            <person name="Sefrji F."/>
            <person name="Michoud G."/>
            <person name="Merlino G."/>
            <person name="Daffonchio D."/>
        </authorList>
    </citation>
    <scope>NUCLEOTIDE SEQUENCE [LARGE SCALE GENOMIC DNA]</scope>
    <source>
        <strain evidence="1 2">R1DC41</strain>
    </source>
</reference>
<dbReference type="AlphaFoldDB" id="A0A7S8HEY9"/>
<accession>A0A7S8HEY9</accession>
<keyword evidence="2" id="KW-1185">Reference proteome</keyword>
<sequence length="64" mass="7204">MAVTIMHIADLHLDRPFKGFSHLPDNIVETLHSSTYTSLQRLVDVAIERKVDAFVIVGIFLTPN</sequence>
<dbReference type="RefSeq" id="WP_239673503.1">
    <property type="nucleotide sequence ID" value="NZ_CP049742.1"/>
</dbReference>
<evidence type="ECO:0000313" key="1">
    <source>
        <dbReference type="EMBL" id="QPC45981.1"/>
    </source>
</evidence>
<gene>
    <name evidence="1" type="ORF">G8O30_02905</name>
</gene>
<dbReference type="KEGG" id="mcui:G8O30_02905"/>
<proteinExistence type="predicted"/>
<organism evidence="1 2">
    <name type="scientific">Mangrovibacillus cuniculi</name>
    <dbReference type="NCBI Taxonomy" id="2593652"/>
    <lineage>
        <taxon>Bacteria</taxon>
        <taxon>Bacillati</taxon>
        <taxon>Bacillota</taxon>
        <taxon>Bacilli</taxon>
        <taxon>Bacillales</taxon>
        <taxon>Bacillaceae</taxon>
        <taxon>Mangrovibacillus</taxon>
    </lineage>
</organism>
<dbReference type="SUPFAM" id="SSF56300">
    <property type="entry name" value="Metallo-dependent phosphatases"/>
    <property type="match status" value="1"/>
</dbReference>
<name>A0A7S8HEY9_9BACI</name>
<dbReference type="EMBL" id="CP049742">
    <property type="protein sequence ID" value="QPC45981.1"/>
    <property type="molecule type" value="Genomic_DNA"/>
</dbReference>
<dbReference type="Gene3D" id="3.60.21.10">
    <property type="match status" value="1"/>
</dbReference>
<protein>
    <recommendedName>
        <fullName evidence="3">DNA repair exonuclease</fullName>
    </recommendedName>
</protein>
<evidence type="ECO:0000313" key="2">
    <source>
        <dbReference type="Proteomes" id="UP000593626"/>
    </source>
</evidence>
<dbReference type="InterPro" id="IPR029052">
    <property type="entry name" value="Metallo-depent_PP-like"/>
</dbReference>